<dbReference type="eggNOG" id="ENOG502RQQG">
    <property type="taxonomic scope" value="Eukaryota"/>
</dbReference>
<dbReference type="HOGENOM" id="CLU_038406_0_0_1"/>
<evidence type="ECO:0000313" key="3">
    <source>
        <dbReference type="Proteomes" id="UP000008066"/>
    </source>
</evidence>
<evidence type="ECO:0000313" key="2">
    <source>
        <dbReference type="EMBL" id="EGS20152.1"/>
    </source>
</evidence>
<dbReference type="Proteomes" id="UP000008066">
    <property type="component" value="Unassembled WGS sequence"/>
</dbReference>
<feature type="region of interest" description="Disordered" evidence="1">
    <location>
        <begin position="1"/>
        <end position="52"/>
    </location>
</feature>
<dbReference type="STRING" id="759272.G0S9P1"/>
<dbReference type="AlphaFoldDB" id="G0S9P1"/>
<gene>
    <name evidence="2" type="ORF">CTHT_0046590</name>
</gene>
<dbReference type="GeneID" id="18258697"/>
<evidence type="ECO:0000256" key="1">
    <source>
        <dbReference type="SAM" id="MobiDB-lite"/>
    </source>
</evidence>
<keyword evidence="3" id="KW-1185">Reference proteome</keyword>
<protein>
    <submittedName>
        <fullName evidence="2">Uncharacterized protein</fullName>
    </submittedName>
</protein>
<feature type="compositionally biased region" description="Polar residues" evidence="1">
    <location>
        <begin position="17"/>
        <end position="39"/>
    </location>
</feature>
<dbReference type="PANTHER" id="PTHR12459">
    <property type="entry name" value="TRANSMEMBRANE PROTEIN 135-RELATED"/>
    <property type="match status" value="1"/>
</dbReference>
<dbReference type="EMBL" id="GL988043">
    <property type="protein sequence ID" value="EGS20152.1"/>
    <property type="molecule type" value="Genomic_DNA"/>
</dbReference>
<dbReference type="OrthoDB" id="291792at2759"/>
<dbReference type="RefSeq" id="XP_006695037.1">
    <property type="nucleotide sequence ID" value="XM_006694974.1"/>
</dbReference>
<dbReference type="InterPro" id="IPR026749">
    <property type="entry name" value="Tmem135"/>
</dbReference>
<dbReference type="PANTHER" id="PTHR12459:SF19">
    <property type="entry name" value="TRANSMEMBRANE PROTEIN 135 N-TERMINAL DOMAIN-CONTAINING PROTEIN"/>
    <property type="match status" value="1"/>
</dbReference>
<organism evidence="3">
    <name type="scientific">Chaetomium thermophilum (strain DSM 1495 / CBS 144.50 / IMI 039719)</name>
    <name type="common">Thermochaetoides thermophila</name>
    <dbReference type="NCBI Taxonomy" id="759272"/>
    <lineage>
        <taxon>Eukaryota</taxon>
        <taxon>Fungi</taxon>
        <taxon>Dikarya</taxon>
        <taxon>Ascomycota</taxon>
        <taxon>Pezizomycotina</taxon>
        <taxon>Sordariomycetes</taxon>
        <taxon>Sordariomycetidae</taxon>
        <taxon>Sordariales</taxon>
        <taxon>Chaetomiaceae</taxon>
        <taxon>Thermochaetoides</taxon>
    </lineage>
</organism>
<proteinExistence type="predicted"/>
<name>G0S9P1_CHATD</name>
<sequence length="658" mass="73734">MANPGPGPGPGAIVMSPSASASAIGDPSSTRKQHQQLSPSKAPIPSMTPVPIPNETILRNTIRYTMSVREYEALHRYVLSRSKGLQKRVPTPDEVKDLVEGPPRQRAREQHKLAMKLKEAKGEKMDKVREEKLLRRMEQALIGNEEYSAAAVRHSIRVFIVTGVLMRIWGVVKGRLRKERPSKAQAKQPFHKSPALRLSLSLSTILLLYRILYRFLARLRAHLLDPSSGSTFRLRNPTTAQVLTSPYAPAVGASLAGLALGIYPSKKAGGGTIRSMISTYVLFRALEFGWNCAEQLGLVWGWERRGEGEPWRMRERPAWFGSWLMAPFACGQLFWTLVFEREIFPEPVAKLLLSGSSAYLTPRPKDYPAKLKWPSAREIVDSLAEMARLRWPKFSSPVLFPSKEDILPPSLAAIAPLTAQAHPVITSLSCATLHPSVASCPRAFVTNWSQSFPQLTRALFIIYSALLIPRNRGAWRKLVRNPALKSVFKALLSAMRTAGALAGGMSTAWSSLCFFNTYFPRTFLPTQRFFLSGFLAGLWAVLEAGRAKSRAVFLAAFKMAVESLWKVGVKRRWWRAMRGGDVLLFVVGLLVTGVVYETDATAVKEGVWRKGISWVRGEGWRDWGMEEEGESEEEEEPVREEYFRVRQEDLDLPDRGYA</sequence>
<dbReference type="KEGG" id="cthr:CTHT_0046590"/>
<reference evidence="2 3" key="1">
    <citation type="journal article" date="2011" name="Cell">
        <title>Insight into structure and assembly of the nuclear pore complex by utilizing the genome of a eukaryotic thermophile.</title>
        <authorList>
            <person name="Amlacher S."/>
            <person name="Sarges P."/>
            <person name="Flemming D."/>
            <person name="van Noort V."/>
            <person name="Kunze R."/>
            <person name="Devos D.P."/>
            <person name="Arumugam M."/>
            <person name="Bork P."/>
            <person name="Hurt E."/>
        </authorList>
    </citation>
    <scope>NUCLEOTIDE SEQUENCE [LARGE SCALE GENOMIC DNA]</scope>
    <source>
        <strain evidence="3">DSM 1495 / CBS 144.50 / IMI 039719</strain>
    </source>
</reference>
<accession>G0S9P1</accession>
<dbReference type="OMA" id="ERPWWFG"/>